<evidence type="ECO:0000313" key="3">
    <source>
        <dbReference type="Proteomes" id="UP000257143"/>
    </source>
</evidence>
<protein>
    <submittedName>
        <fullName evidence="2">GNAT family N-acetyltransferase</fullName>
    </submittedName>
</protein>
<accession>A0A3D8PZ39</accession>
<feature type="domain" description="N-acetyltransferase" evidence="1">
    <location>
        <begin position="1"/>
        <end position="165"/>
    </location>
</feature>
<dbReference type="PROSITE" id="PS51186">
    <property type="entry name" value="GNAT"/>
    <property type="match status" value="1"/>
</dbReference>
<dbReference type="OrthoDB" id="948250at2"/>
<keyword evidence="3" id="KW-1185">Reference proteome</keyword>
<reference evidence="3" key="1">
    <citation type="submission" date="2017-11" db="EMBL/GenBank/DDBJ databases">
        <authorList>
            <person name="Zhu W."/>
        </authorList>
    </citation>
    <scope>NUCLEOTIDE SEQUENCE [LARGE SCALE GENOMIC DNA]</scope>
    <source>
        <strain evidence="3">CAU 1183</strain>
    </source>
</reference>
<evidence type="ECO:0000313" key="2">
    <source>
        <dbReference type="EMBL" id="RDW21072.1"/>
    </source>
</evidence>
<dbReference type="InterPro" id="IPR016181">
    <property type="entry name" value="Acyl_CoA_acyltransferase"/>
</dbReference>
<evidence type="ECO:0000259" key="1">
    <source>
        <dbReference type="PROSITE" id="PS51186"/>
    </source>
</evidence>
<dbReference type="InterPro" id="IPR000182">
    <property type="entry name" value="GNAT_dom"/>
</dbReference>
<proteinExistence type="predicted"/>
<sequence length="166" mass="18713">MIRQALRSDAANLATLIGQVETESPYMLYGSGEREISEEKQLNMIDSLTKKHNSEILVVEENNNLIGYLFAIGGNTIKNKHCAYIVIGILANKRGKGIGTQLFVEIEKWALNQGIHRLELTVIVENIAGIKLYEKAGFKIEGIKQDSLFMDDRFVDEYYMSKILEG</sequence>
<dbReference type="PANTHER" id="PTHR43415:SF3">
    <property type="entry name" value="GNAT-FAMILY ACETYLTRANSFERASE"/>
    <property type="match status" value="1"/>
</dbReference>
<gene>
    <name evidence="2" type="ORF">CWR48_03685</name>
</gene>
<dbReference type="Gene3D" id="3.40.630.30">
    <property type="match status" value="1"/>
</dbReference>
<name>A0A3D8PZ39_9BACI</name>
<dbReference type="SUPFAM" id="SSF55729">
    <property type="entry name" value="Acyl-CoA N-acyltransferases (Nat)"/>
    <property type="match status" value="1"/>
</dbReference>
<dbReference type="EMBL" id="PIOC01000004">
    <property type="protein sequence ID" value="RDW21072.1"/>
    <property type="molecule type" value="Genomic_DNA"/>
</dbReference>
<dbReference type="AlphaFoldDB" id="A0A3D8PZ39"/>
<comment type="caution">
    <text evidence="2">The sequence shown here is derived from an EMBL/GenBank/DDBJ whole genome shotgun (WGS) entry which is preliminary data.</text>
</comment>
<organism evidence="2 3">
    <name type="scientific">Oceanobacillus arenosus</name>
    <dbReference type="NCBI Taxonomy" id="1229153"/>
    <lineage>
        <taxon>Bacteria</taxon>
        <taxon>Bacillati</taxon>
        <taxon>Bacillota</taxon>
        <taxon>Bacilli</taxon>
        <taxon>Bacillales</taxon>
        <taxon>Bacillaceae</taxon>
        <taxon>Oceanobacillus</taxon>
    </lineage>
</organism>
<dbReference type="GO" id="GO:0016747">
    <property type="term" value="F:acyltransferase activity, transferring groups other than amino-acyl groups"/>
    <property type="evidence" value="ECO:0007669"/>
    <property type="project" value="InterPro"/>
</dbReference>
<dbReference type="Proteomes" id="UP000257143">
    <property type="component" value="Unassembled WGS sequence"/>
</dbReference>
<dbReference type="Pfam" id="PF00583">
    <property type="entry name" value="Acetyltransf_1"/>
    <property type="match status" value="1"/>
</dbReference>
<dbReference type="PANTHER" id="PTHR43415">
    <property type="entry name" value="SPERMIDINE N(1)-ACETYLTRANSFERASE"/>
    <property type="match status" value="1"/>
</dbReference>
<dbReference type="RefSeq" id="WP_115771701.1">
    <property type="nucleotide sequence ID" value="NZ_PIOC01000004.1"/>
</dbReference>
<keyword evidence="2" id="KW-0808">Transferase</keyword>
<dbReference type="CDD" id="cd04301">
    <property type="entry name" value="NAT_SF"/>
    <property type="match status" value="1"/>
</dbReference>